<evidence type="ECO:0000256" key="1">
    <source>
        <dbReference type="SAM" id="Coils"/>
    </source>
</evidence>
<dbReference type="Pfam" id="PF11855">
    <property type="entry name" value="DUF3375"/>
    <property type="match status" value="1"/>
</dbReference>
<keyword evidence="3" id="KW-1185">Reference proteome</keyword>
<dbReference type="InterPro" id="IPR021804">
    <property type="entry name" value="DUF3375"/>
</dbReference>
<proteinExistence type="predicted"/>
<gene>
    <name evidence="2" type="ORF">FYJ80_06660</name>
</gene>
<dbReference type="EMBL" id="VUNN01000011">
    <property type="protein sequence ID" value="MSU06463.1"/>
    <property type="molecule type" value="Genomic_DNA"/>
</dbReference>
<evidence type="ECO:0000313" key="2">
    <source>
        <dbReference type="EMBL" id="MSU06463.1"/>
    </source>
</evidence>
<protein>
    <submittedName>
        <fullName evidence="2">DUF3375 family protein</fullName>
    </submittedName>
</protein>
<organism evidence="2 3">
    <name type="scientific">Bullifex porci</name>
    <dbReference type="NCBI Taxonomy" id="2606638"/>
    <lineage>
        <taxon>Bacteria</taxon>
        <taxon>Pseudomonadati</taxon>
        <taxon>Spirochaetota</taxon>
        <taxon>Spirochaetia</taxon>
        <taxon>Spirochaetales</taxon>
        <taxon>Spirochaetaceae</taxon>
        <taxon>Bullifex</taxon>
    </lineage>
</organism>
<feature type="coiled-coil region" evidence="1">
    <location>
        <begin position="158"/>
        <end position="185"/>
    </location>
</feature>
<reference evidence="2 3" key="1">
    <citation type="submission" date="2019-08" db="EMBL/GenBank/DDBJ databases">
        <title>In-depth cultivation of the pig gut microbiome towards novel bacterial diversity and tailored functional studies.</title>
        <authorList>
            <person name="Wylensek D."/>
            <person name="Hitch T.C.A."/>
            <person name="Clavel T."/>
        </authorList>
    </citation>
    <scope>NUCLEOTIDE SEQUENCE [LARGE SCALE GENOMIC DNA]</scope>
    <source>
        <strain evidence="2 3">NM-380-WT-3C1</strain>
    </source>
</reference>
<comment type="caution">
    <text evidence="2">The sequence shown here is derived from an EMBL/GenBank/DDBJ whole genome shotgun (WGS) entry which is preliminary data.</text>
</comment>
<keyword evidence="1" id="KW-0175">Coiled coil</keyword>
<dbReference type="AlphaFoldDB" id="A0A7X2PCS4"/>
<dbReference type="Proteomes" id="UP000460549">
    <property type="component" value="Unassembled WGS sequence"/>
</dbReference>
<name>A0A7X2PCS4_9SPIO</name>
<accession>A0A7X2PCS4</accession>
<evidence type="ECO:0000313" key="3">
    <source>
        <dbReference type="Proteomes" id="UP000460549"/>
    </source>
</evidence>
<sequence length="501" mass="58371">MVAVLSPIKLGQILNDEAGIRLLRARSAPIVISFLYNTFRKNNTQEIPYEVFRLALEDFLTEHVSEEETIESDIDEENIQLMDIASRVKTYAEDWFSEEKRYIFRYYNQNKEEMIRPSPSLIRVFSYIDNIIESDFISTDSSFNFILTQLRTLSENMNKDPESKIRELKEKIKELETEILEIETTGKVKTYDNRRIIEYLTDLKRKSRDMLGEFSQVEENFKEIMTQIAKKQASEDISKRMLLGYSLDLYRELNNSPQGQSFNGFWGYISTNSEDEITALSEEIISTIIENNIDYDASFLLNLRSSLFAAGNRVVEKNHILTDRMNRVMAQTNRTDRKGLDALYAKIKSKNAEILSNGSDFNDNNFIFIDDIKASLSFPLSKPLRAETEERTTSTILFEEKKDILSQIRALASEFKVDEKKLRDNIFSFSQENKIKTFTLKELTDRYPITKGLEEIVSYISVFRDYCTSVDISDTSTEEIKYLWNSDKYFCVTLPTITIHI</sequence>